<evidence type="ECO:0000313" key="1">
    <source>
        <dbReference type="EMBL" id="KZR97232.1"/>
    </source>
</evidence>
<comment type="caution">
    <text evidence="1">The sequence shown here is derived from an EMBL/GenBank/DDBJ whole genome shotgun (WGS) entry which is preliminary data.</text>
</comment>
<dbReference type="Proteomes" id="UP000076858">
    <property type="component" value="Unassembled WGS sequence"/>
</dbReference>
<gene>
    <name evidence="1" type="ORF">APZ42_008014</name>
</gene>
<dbReference type="EMBL" id="LRGB01022221">
    <property type="protein sequence ID" value="KZR97232.1"/>
    <property type="molecule type" value="Genomic_DNA"/>
</dbReference>
<sequence>MQWVFEVSLDCRTCDNNDKIALSGETAEQLQIASFSLGRLLGGPSMRCSAVTVLVPPIVGSFIPQILTVLECKGT</sequence>
<protein>
    <submittedName>
        <fullName evidence="1">Uncharacterized protein</fullName>
    </submittedName>
</protein>
<proteinExistence type="predicted"/>
<accession>A0A164EXU6</accession>
<dbReference type="AlphaFoldDB" id="A0A164EXU6"/>
<organism evidence="1 2">
    <name type="scientific">Daphnia magna</name>
    <dbReference type="NCBI Taxonomy" id="35525"/>
    <lineage>
        <taxon>Eukaryota</taxon>
        <taxon>Metazoa</taxon>
        <taxon>Ecdysozoa</taxon>
        <taxon>Arthropoda</taxon>
        <taxon>Crustacea</taxon>
        <taxon>Branchiopoda</taxon>
        <taxon>Diplostraca</taxon>
        <taxon>Cladocera</taxon>
        <taxon>Anomopoda</taxon>
        <taxon>Daphniidae</taxon>
        <taxon>Daphnia</taxon>
    </lineage>
</organism>
<evidence type="ECO:0000313" key="2">
    <source>
        <dbReference type="Proteomes" id="UP000076858"/>
    </source>
</evidence>
<name>A0A164EXU6_9CRUS</name>
<reference evidence="1 2" key="1">
    <citation type="submission" date="2016-03" db="EMBL/GenBank/DDBJ databases">
        <title>EvidentialGene: Evidence-directed Construction of Genes on Genomes.</title>
        <authorList>
            <person name="Gilbert D.G."/>
            <person name="Choi J.-H."/>
            <person name="Mockaitis K."/>
            <person name="Colbourne J."/>
            <person name="Pfrender M."/>
        </authorList>
    </citation>
    <scope>NUCLEOTIDE SEQUENCE [LARGE SCALE GENOMIC DNA]</scope>
    <source>
        <strain evidence="1 2">Xinb3</strain>
        <tissue evidence="1">Complete organism</tissue>
    </source>
</reference>
<keyword evidence="2" id="KW-1185">Reference proteome</keyword>